<dbReference type="GO" id="GO:0006520">
    <property type="term" value="P:amino acid metabolic process"/>
    <property type="evidence" value="ECO:0007669"/>
    <property type="project" value="InterPro"/>
</dbReference>
<dbReference type="Pfam" id="PF00155">
    <property type="entry name" value="Aminotran_1_2"/>
    <property type="match status" value="1"/>
</dbReference>
<dbReference type="Gene3D" id="3.90.1150.10">
    <property type="entry name" value="Aspartate Aminotransferase, domain 1"/>
    <property type="match status" value="1"/>
</dbReference>
<dbReference type="InterPro" id="IPR015424">
    <property type="entry name" value="PyrdxlP-dep_Trfase"/>
</dbReference>
<dbReference type="Proteomes" id="UP000177360">
    <property type="component" value="Unassembled WGS sequence"/>
</dbReference>
<dbReference type="CDD" id="cd00609">
    <property type="entry name" value="AAT_like"/>
    <property type="match status" value="1"/>
</dbReference>
<evidence type="ECO:0000256" key="6">
    <source>
        <dbReference type="RuleBase" id="RU000481"/>
    </source>
</evidence>
<dbReference type="PANTHER" id="PTHR46383">
    <property type="entry name" value="ASPARTATE AMINOTRANSFERASE"/>
    <property type="match status" value="1"/>
</dbReference>
<name>A0A1G2E2I9_9BACT</name>
<proteinExistence type="inferred from homology"/>
<keyword evidence="3 6" id="KW-0032">Aminotransferase</keyword>
<evidence type="ECO:0000256" key="2">
    <source>
        <dbReference type="ARBA" id="ARBA00007441"/>
    </source>
</evidence>
<reference evidence="8 9" key="1">
    <citation type="journal article" date="2016" name="Nat. Commun.">
        <title>Thousands of microbial genomes shed light on interconnected biogeochemical processes in an aquifer system.</title>
        <authorList>
            <person name="Anantharaman K."/>
            <person name="Brown C.T."/>
            <person name="Hug L.A."/>
            <person name="Sharon I."/>
            <person name="Castelle C.J."/>
            <person name="Probst A.J."/>
            <person name="Thomas B.C."/>
            <person name="Singh A."/>
            <person name="Wilkins M.J."/>
            <person name="Karaoz U."/>
            <person name="Brodie E.L."/>
            <person name="Williams K.H."/>
            <person name="Hubbard S.S."/>
            <person name="Banfield J.F."/>
        </authorList>
    </citation>
    <scope>NUCLEOTIDE SEQUENCE [LARGE SCALE GENOMIC DNA]</scope>
</reference>
<dbReference type="EC" id="2.6.1.-" evidence="6"/>
<comment type="similarity">
    <text evidence="2 6">Belongs to the class-I pyridoxal-phosphate-dependent aminotransferase family.</text>
</comment>
<organism evidence="8 9">
    <name type="scientific">Candidatus Nealsonbacteria bacterium RIFCSPHIGHO2_01_FULL_38_55</name>
    <dbReference type="NCBI Taxonomy" id="1801664"/>
    <lineage>
        <taxon>Bacteria</taxon>
        <taxon>Candidatus Nealsoniibacteriota</taxon>
    </lineage>
</organism>
<keyword evidence="4 6" id="KW-0808">Transferase</keyword>
<dbReference type="GO" id="GO:0008483">
    <property type="term" value="F:transaminase activity"/>
    <property type="evidence" value="ECO:0007669"/>
    <property type="project" value="UniProtKB-KW"/>
</dbReference>
<feature type="domain" description="Aminotransferase class I/classII large" evidence="7">
    <location>
        <begin position="32"/>
        <end position="381"/>
    </location>
</feature>
<protein>
    <recommendedName>
        <fullName evidence="6">Aminotransferase</fullName>
        <ecNumber evidence="6">2.6.1.-</ecNumber>
    </recommendedName>
</protein>
<dbReference type="InterPro" id="IPR004839">
    <property type="entry name" value="Aminotransferase_I/II_large"/>
</dbReference>
<dbReference type="PROSITE" id="PS00105">
    <property type="entry name" value="AA_TRANSFER_CLASS_1"/>
    <property type="match status" value="1"/>
</dbReference>
<dbReference type="InterPro" id="IPR015422">
    <property type="entry name" value="PyrdxlP-dep_Trfase_small"/>
</dbReference>
<dbReference type="EMBL" id="MHLZ01000016">
    <property type="protein sequence ID" value="OGZ19965.1"/>
    <property type="molecule type" value="Genomic_DNA"/>
</dbReference>
<comment type="caution">
    <text evidence="8">The sequence shown here is derived from an EMBL/GenBank/DDBJ whole genome shotgun (WGS) entry which is preliminary data.</text>
</comment>
<dbReference type="Gene3D" id="3.40.640.10">
    <property type="entry name" value="Type I PLP-dependent aspartate aminotransferase-like (Major domain)"/>
    <property type="match status" value="1"/>
</dbReference>
<evidence type="ECO:0000256" key="1">
    <source>
        <dbReference type="ARBA" id="ARBA00001933"/>
    </source>
</evidence>
<evidence type="ECO:0000256" key="4">
    <source>
        <dbReference type="ARBA" id="ARBA00022679"/>
    </source>
</evidence>
<dbReference type="InterPro" id="IPR015421">
    <property type="entry name" value="PyrdxlP-dep_Trfase_major"/>
</dbReference>
<evidence type="ECO:0000256" key="3">
    <source>
        <dbReference type="ARBA" id="ARBA00022576"/>
    </source>
</evidence>
<evidence type="ECO:0000313" key="9">
    <source>
        <dbReference type="Proteomes" id="UP000177360"/>
    </source>
</evidence>
<gene>
    <name evidence="8" type="ORF">A2626_00740</name>
</gene>
<comment type="cofactor">
    <cofactor evidence="1 6">
        <name>pyridoxal 5'-phosphate</name>
        <dbReference type="ChEBI" id="CHEBI:597326"/>
    </cofactor>
</comment>
<dbReference type="InterPro" id="IPR050596">
    <property type="entry name" value="AspAT/PAT-like"/>
</dbReference>
<evidence type="ECO:0000259" key="7">
    <source>
        <dbReference type="Pfam" id="PF00155"/>
    </source>
</evidence>
<keyword evidence="5" id="KW-0663">Pyridoxal phosphate</keyword>
<evidence type="ECO:0000256" key="5">
    <source>
        <dbReference type="ARBA" id="ARBA00022898"/>
    </source>
</evidence>
<accession>A0A1G2E2I9</accession>
<evidence type="ECO:0000313" key="8">
    <source>
        <dbReference type="EMBL" id="OGZ19965.1"/>
    </source>
</evidence>
<dbReference type="GO" id="GO:0030170">
    <property type="term" value="F:pyridoxal phosphate binding"/>
    <property type="evidence" value="ECO:0007669"/>
    <property type="project" value="InterPro"/>
</dbReference>
<dbReference type="SUPFAM" id="SSF53383">
    <property type="entry name" value="PLP-dependent transferases"/>
    <property type="match status" value="1"/>
</dbReference>
<sequence length="388" mass="43131">MKQLSKIADNLLGQPMFGLLSRAKEMERAGRKIIHFEIGDPIFNSPSHVINAAKTALDNNLTHYTGSMGIIELREAVADYIELNYGFKPSLGQVLICPANAVIDFVSRCVVNPGEEIIYPDPGFPTYYSVINYNGMIPVPIQVKEENSFRMNPGDVAKKITDKTRLIIINTPQNPTGAVMTKEEVAGMANISKERDIYLLSDEVYSKIIFGKSHYSASAEDQCKERTIILGSLSKIYSMSGWRLGYAVGPEKVIQKMGLLLETIISCLPPFVQLGGRAALLGDQNFLTERIKILKERRDLLIQGLNNIPGISCVLPEGAFYAFPNIKNTGLNADEYSEKLLRETGVCLLPGTCFGEFGKDHIRLCYASADLKMIEETLNKIKEFHKKL</sequence>
<dbReference type="PANTHER" id="PTHR46383:SF1">
    <property type="entry name" value="ASPARTATE AMINOTRANSFERASE"/>
    <property type="match status" value="1"/>
</dbReference>
<dbReference type="AlphaFoldDB" id="A0A1G2E2I9"/>
<dbReference type="InterPro" id="IPR004838">
    <property type="entry name" value="NHTrfase_class1_PyrdxlP-BS"/>
</dbReference>